<dbReference type="RefSeq" id="WP_173074308.1">
    <property type="nucleotide sequence ID" value="NZ_BAABJB010000033.1"/>
</dbReference>
<keyword evidence="3" id="KW-1185">Reference proteome</keyword>
<proteinExistence type="predicted"/>
<feature type="transmembrane region" description="Helical" evidence="1">
    <location>
        <begin position="187"/>
        <end position="205"/>
    </location>
</feature>
<evidence type="ECO:0000313" key="3">
    <source>
        <dbReference type="Proteomes" id="UP000482960"/>
    </source>
</evidence>
<accession>A0A6V8KQA8</accession>
<dbReference type="Proteomes" id="UP000482960">
    <property type="component" value="Unassembled WGS sequence"/>
</dbReference>
<feature type="transmembrane region" description="Helical" evidence="1">
    <location>
        <begin position="161"/>
        <end position="181"/>
    </location>
</feature>
<gene>
    <name evidence="2" type="ORF">Prum_010150</name>
</gene>
<dbReference type="EMBL" id="BLPG01000001">
    <property type="protein sequence ID" value="GFJ87373.1"/>
    <property type="molecule type" value="Genomic_DNA"/>
</dbReference>
<reference evidence="2 3" key="2">
    <citation type="submission" date="2020-03" db="EMBL/GenBank/DDBJ databases">
        <authorList>
            <person name="Ichikawa N."/>
            <person name="Kimura A."/>
            <person name="Kitahashi Y."/>
            <person name="Uohara A."/>
        </authorList>
    </citation>
    <scope>NUCLEOTIDE SEQUENCE [LARGE SCALE GENOMIC DNA]</scope>
    <source>
        <strain evidence="2 3">NBRC 108638</strain>
    </source>
</reference>
<dbReference type="AlphaFoldDB" id="A0A6V8KQA8"/>
<organism evidence="2 3">
    <name type="scientific">Phytohabitans rumicis</name>
    <dbReference type="NCBI Taxonomy" id="1076125"/>
    <lineage>
        <taxon>Bacteria</taxon>
        <taxon>Bacillati</taxon>
        <taxon>Actinomycetota</taxon>
        <taxon>Actinomycetes</taxon>
        <taxon>Micromonosporales</taxon>
        <taxon>Micromonosporaceae</taxon>
    </lineage>
</organism>
<keyword evidence="1" id="KW-0812">Transmembrane</keyword>
<name>A0A6V8KQA8_9ACTN</name>
<reference evidence="2 3" key="1">
    <citation type="submission" date="2020-03" db="EMBL/GenBank/DDBJ databases">
        <title>Whole genome shotgun sequence of Phytohabitans rumicis NBRC 108638.</title>
        <authorList>
            <person name="Komaki H."/>
            <person name="Tamura T."/>
        </authorList>
    </citation>
    <scope>NUCLEOTIDE SEQUENCE [LARGE SCALE GENOMIC DNA]</scope>
    <source>
        <strain evidence="2 3">NBRC 108638</strain>
    </source>
</reference>
<evidence type="ECO:0000256" key="1">
    <source>
        <dbReference type="SAM" id="Phobius"/>
    </source>
</evidence>
<feature type="transmembrane region" description="Helical" evidence="1">
    <location>
        <begin position="128"/>
        <end position="149"/>
    </location>
</feature>
<keyword evidence="1" id="KW-1133">Transmembrane helix</keyword>
<comment type="caution">
    <text evidence="2">The sequence shown here is derived from an EMBL/GenBank/DDBJ whole genome shotgun (WGS) entry which is preliminary data.</text>
</comment>
<feature type="transmembrane region" description="Helical" evidence="1">
    <location>
        <begin position="103"/>
        <end position="122"/>
    </location>
</feature>
<evidence type="ECO:0000313" key="2">
    <source>
        <dbReference type="EMBL" id="GFJ87373.1"/>
    </source>
</evidence>
<sequence>MGITTEPVPARTDLTAAGAEPAVPAIAATRVRRHGAVVAAGALMWAAGIVAFGLNPPTEVGVSLSDLIAVPFQLGLFALVHIQSRTGAAGTSRAARVMLRIEYVLLALATAWSILHGAVPAWRDDAWLAVLDLFWPLSMLGMFAIGVKIAVAGRWRGPARFWPLVAESWAVVTVPATIALGDTAGQWVGAGHLLIGYAVLGLILARRPALTDVRD</sequence>
<feature type="transmembrane region" description="Helical" evidence="1">
    <location>
        <begin position="36"/>
        <end position="54"/>
    </location>
</feature>
<keyword evidence="1" id="KW-0472">Membrane</keyword>
<feature type="transmembrane region" description="Helical" evidence="1">
    <location>
        <begin position="60"/>
        <end position="82"/>
    </location>
</feature>
<protein>
    <submittedName>
        <fullName evidence="2">Uncharacterized protein</fullName>
    </submittedName>
</protein>